<accession>A0AA41VLV2</accession>
<proteinExistence type="inferred from homology"/>
<keyword evidence="3" id="KW-0812">Transmembrane</keyword>
<evidence type="ECO:0000313" key="7">
    <source>
        <dbReference type="Proteomes" id="UP001177140"/>
    </source>
</evidence>
<comment type="similarity">
    <text evidence="2">Belongs to the RER1 family.</text>
</comment>
<evidence type="ECO:0000256" key="1">
    <source>
        <dbReference type="ARBA" id="ARBA00004141"/>
    </source>
</evidence>
<keyword evidence="5" id="KW-0472">Membrane</keyword>
<evidence type="ECO:0000256" key="4">
    <source>
        <dbReference type="ARBA" id="ARBA00022989"/>
    </source>
</evidence>
<organism evidence="6 7">
    <name type="scientific">Papaver nudicaule</name>
    <name type="common">Iceland poppy</name>
    <dbReference type="NCBI Taxonomy" id="74823"/>
    <lineage>
        <taxon>Eukaryota</taxon>
        <taxon>Viridiplantae</taxon>
        <taxon>Streptophyta</taxon>
        <taxon>Embryophyta</taxon>
        <taxon>Tracheophyta</taxon>
        <taxon>Spermatophyta</taxon>
        <taxon>Magnoliopsida</taxon>
        <taxon>Ranunculales</taxon>
        <taxon>Papaveraceae</taxon>
        <taxon>Papaveroideae</taxon>
        <taxon>Papaver</taxon>
    </lineage>
</organism>
<dbReference type="Proteomes" id="UP001177140">
    <property type="component" value="Unassembled WGS sequence"/>
</dbReference>
<evidence type="ECO:0000256" key="3">
    <source>
        <dbReference type="ARBA" id="ARBA00022692"/>
    </source>
</evidence>
<name>A0AA41VLV2_PAPNU</name>
<gene>
    <name evidence="6" type="ORF">MKW94_013385</name>
</gene>
<dbReference type="GO" id="GO:0016020">
    <property type="term" value="C:membrane"/>
    <property type="evidence" value="ECO:0007669"/>
    <property type="project" value="UniProtKB-SubCell"/>
</dbReference>
<protein>
    <submittedName>
        <fullName evidence="6">Uncharacterized protein</fullName>
    </submittedName>
</protein>
<dbReference type="Pfam" id="PF03248">
    <property type="entry name" value="Rer1"/>
    <property type="match status" value="1"/>
</dbReference>
<keyword evidence="7" id="KW-1185">Reference proteome</keyword>
<comment type="caution">
    <text evidence="6">The sequence shown here is derived from an EMBL/GenBank/DDBJ whole genome shotgun (WGS) entry which is preliminary data.</text>
</comment>
<dbReference type="AlphaFoldDB" id="A0AA41VLV2"/>
<keyword evidence="4" id="KW-1133">Transmembrane helix</keyword>
<reference evidence="6" key="1">
    <citation type="submission" date="2022-03" db="EMBL/GenBank/DDBJ databases">
        <title>A functionally conserved STORR gene fusion in Papaver species that diverged 16.8 million years ago.</title>
        <authorList>
            <person name="Catania T."/>
        </authorList>
    </citation>
    <scope>NUCLEOTIDE SEQUENCE</scope>
    <source>
        <strain evidence="6">S-191538</strain>
    </source>
</reference>
<dbReference type="EMBL" id="JAJJMA010247692">
    <property type="protein sequence ID" value="MCL7043519.1"/>
    <property type="molecule type" value="Genomic_DNA"/>
</dbReference>
<sequence length="173" mass="19611">MEGGEGDGVSSSMAPLVKWRHDFSMVFHSKMDWYFSCWVDFHYVEGFYIISHGLSIYLMNLLIGFFSPKVDPELEVMVVPHCPQKVLMSSSLSFVAFPNLSSVCCAHELQPCMQFFDPNRGNYVHSSVGFWISICILLQLAGDGSSKSACQQRCYGHYASSWCDRYLYVQLLG</sequence>
<comment type="subcellular location">
    <subcellularLocation>
        <location evidence="1">Membrane</location>
        <topology evidence="1">Multi-pass membrane protein</topology>
    </subcellularLocation>
</comment>
<evidence type="ECO:0000256" key="2">
    <source>
        <dbReference type="ARBA" id="ARBA00006070"/>
    </source>
</evidence>
<evidence type="ECO:0000313" key="6">
    <source>
        <dbReference type="EMBL" id="MCL7043519.1"/>
    </source>
</evidence>
<dbReference type="GO" id="GO:0005737">
    <property type="term" value="C:cytoplasm"/>
    <property type="evidence" value="ECO:0007669"/>
    <property type="project" value="UniProtKB-ARBA"/>
</dbReference>
<dbReference type="InterPro" id="IPR004932">
    <property type="entry name" value="Rer1"/>
</dbReference>
<evidence type="ECO:0000256" key="5">
    <source>
        <dbReference type="ARBA" id="ARBA00023136"/>
    </source>
</evidence>